<protein>
    <recommendedName>
        <fullName evidence="3">Heterokaryon incompatibility domain-containing protein</fullName>
    </recommendedName>
</protein>
<evidence type="ECO:0000313" key="1">
    <source>
        <dbReference type="EMBL" id="KAK5695195.1"/>
    </source>
</evidence>
<name>A0AAN7W3W8_9PEZI</name>
<dbReference type="PANTHER" id="PTHR10622">
    <property type="entry name" value="HET DOMAIN-CONTAINING PROTEIN"/>
    <property type="match status" value="1"/>
</dbReference>
<evidence type="ECO:0000313" key="2">
    <source>
        <dbReference type="Proteomes" id="UP001310594"/>
    </source>
</evidence>
<organism evidence="1 2">
    <name type="scientific">Elasticomyces elasticus</name>
    <dbReference type="NCBI Taxonomy" id="574655"/>
    <lineage>
        <taxon>Eukaryota</taxon>
        <taxon>Fungi</taxon>
        <taxon>Dikarya</taxon>
        <taxon>Ascomycota</taxon>
        <taxon>Pezizomycotina</taxon>
        <taxon>Dothideomycetes</taxon>
        <taxon>Dothideomycetidae</taxon>
        <taxon>Mycosphaerellales</taxon>
        <taxon>Teratosphaeriaceae</taxon>
        <taxon>Elasticomyces</taxon>
    </lineage>
</organism>
<evidence type="ECO:0008006" key="3">
    <source>
        <dbReference type="Google" id="ProtNLM"/>
    </source>
</evidence>
<comment type="caution">
    <text evidence="1">The sequence shown here is derived from an EMBL/GenBank/DDBJ whole genome shotgun (WGS) entry which is preliminary data.</text>
</comment>
<proteinExistence type="predicted"/>
<dbReference type="AlphaFoldDB" id="A0AAN7W3W8"/>
<accession>A0AAN7W3W8</accession>
<reference evidence="1" key="1">
    <citation type="submission" date="2023-08" db="EMBL/GenBank/DDBJ databases">
        <title>Black Yeasts Isolated from many extreme environments.</title>
        <authorList>
            <person name="Coleine C."/>
            <person name="Stajich J.E."/>
            <person name="Selbmann L."/>
        </authorList>
    </citation>
    <scope>NUCLEOTIDE SEQUENCE</scope>
    <source>
        <strain evidence="1">CCFEE 5810</strain>
    </source>
</reference>
<gene>
    <name evidence="1" type="ORF">LTR97_008701</name>
</gene>
<dbReference type="Proteomes" id="UP001310594">
    <property type="component" value="Unassembled WGS sequence"/>
</dbReference>
<sequence>MWLINATTYRVEFFMDSDIPPYAILSHTWGPGEEVTFQDMQDANGAGLKKPGFGKIRFTCEQALADNLQYAWVDTLFRWYIDAEVCYALLLDLEIPRYITEDGRSVAVELTQWDQLPTFQSCRWFTRGWTLQELIAPVELRFYDRSGTLILPRRAFASRLSTITGISADILDWPLGLRPSVIESRNGRLISLRETLSKYNVAQRMSWAARRETSRKEDVAYSLLGIFNVNMPLLYGEGDRAFVRLQEEIVRISTDHSILAWNYNPATTVISDGVFAGEPLHFLLNHLGQEKIAGANHWDMRSSDHCEVSNEGLRITVRLVRNFDDSDWAVLNCALEGDLIGPLALRLDWTPTTARHYVASFNRLNTIPQELAAAAAMTPITLLSTAKGSAYSKANQSQKNTNFRINVCGDDLITKALDLCSEHQTGLDLQLAEVQEDTSQYFKNPPPHVFTISVPGLSRSANGVRVSAARLTDDELGMIYSYDHLDPTVSRLTQILWPRKATTLLPRPDSNDTIRSIRSRLSSPSDWQTWDVMFNVHFPPNSDRANRRCDPWVRVARASSGTLQTACDSATAHRSMADSRVATRTAGGTTLHASITEARAKTLYWQVDIKFSLAN</sequence>
<dbReference type="PANTHER" id="PTHR10622:SF10">
    <property type="entry name" value="HET DOMAIN-CONTAINING PROTEIN"/>
    <property type="match status" value="1"/>
</dbReference>
<dbReference type="EMBL" id="JAVRQU010000014">
    <property type="protein sequence ID" value="KAK5695195.1"/>
    <property type="molecule type" value="Genomic_DNA"/>
</dbReference>